<feature type="region of interest" description="Disordered" evidence="1">
    <location>
        <begin position="43"/>
        <end position="124"/>
    </location>
</feature>
<protein>
    <submittedName>
        <fullName evidence="2">Hypothetical_protein</fullName>
    </submittedName>
</protein>
<reference evidence="2" key="1">
    <citation type="submission" date="2010-10" db="EMBL/GenBank/DDBJ databases">
        <authorList>
            <person name="Genoscope - CEA"/>
        </authorList>
    </citation>
    <scope>NUCLEOTIDE SEQUENCE</scope>
</reference>
<evidence type="ECO:0000313" key="2">
    <source>
        <dbReference type="EMBL" id="CBX24418.1"/>
    </source>
</evidence>
<accession>G2XLK3</accession>
<feature type="compositionally biased region" description="Gly residues" evidence="1">
    <location>
        <begin position="96"/>
        <end position="107"/>
    </location>
</feature>
<sequence length="124" mass="13796">MRDALSVLYAVVFYDVRVKRLTRGEASKKYPKRPSIRECLNAALRRPGGPEGGNKGRPRVGPGRPARRSAGVGGVEARRSDGDRMTSDQRRLDGGVTWGGDAGGGAGRQRPRRRSRGWRRWRRI</sequence>
<feature type="compositionally biased region" description="Basic and acidic residues" evidence="1">
    <location>
        <begin position="76"/>
        <end position="93"/>
    </location>
</feature>
<proteinExistence type="predicted"/>
<organism evidence="2">
    <name type="scientific">Oryza glaberrima</name>
    <name type="common">African rice</name>
    <dbReference type="NCBI Taxonomy" id="4538"/>
    <lineage>
        <taxon>Eukaryota</taxon>
        <taxon>Viridiplantae</taxon>
        <taxon>Streptophyta</taxon>
        <taxon>Embryophyta</taxon>
        <taxon>Tracheophyta</taxon>
        <taxon>Spermatophyta</taxon>
        <taxon>Magnoliopsida</taxon>
        <taxon>Liliopsida</taxon>
        <taxon>Poales</taxon>
        <taxon>Poaceae</taxon>
        <taxon>BOP clade</taxon>
        <taxon>Oryzoideae</taxon>
        <taxon>Oryzeae</taxon>
        <taxon>Oryzinae</taxon>
        <taxon>Oryza</taxon>
    </lineage>
</organism>
<evidence type="ECO:0000256" key="1">
    <source>
        <dbReference type="SAM" id="MobiDB-lite"/>
    </source>
</evidence>
<dbReference type="AlphaFoldDB" id="G2XLK3"/>
<feature type="compositionally biased region" description="Low complexity" evidence="1">
    <location>
        <begin position="59"/>
        <end position="70"/>
    </location>
</feature>
<gene>
    <name evidence="2" type="primary">Ogl12g0016G16_19</name>
</gene>
<feature type="compositionally biased region" description="Basic residues" evidence="1">
    <location>
        <begin position="109"/>
        <end position="124"/>
    </location>
</feature>
<name>G2XLK3_ORYGL</name>
<dbReference type="EMBL" id="FQ377947">
    <property type="protein sequence ID" value="CBX24418.1"/>
    <property type="molecule type" value="Genomic_DNA"/>
</dbReference>